<dbReference type="Proteomes" id="UP000237983">
    <property type="component" value="Unassembled WGS sequence"/>
</dbReference>
<protein>
    <submittedName>
        <fullName evidence="1">Rhamnan synthesis protein F</fullName>
    </submittedName>
</protein>
<dbReference type="EMBL" id="PVTL01000003">
    <property type="protein sequence ID" value="PRY68898.1"/>
    <property type="molecule type" value="Genomic_DNA"/>
</dbReference>
<keyword evidence="2" id="KW-1185">Reference proteome</keyword>
<evidence type="ECO:0000313" key="2">
    <source>
        <dbReference type="Proteomes" id="UP000237983"/>
    </source>
</evidence>
<organism evidence="1 2">
    <name type="scientific">Glaciihabitans tibetensis</name>
    <dbReference type="NCBI Taxonomy" id="1266600"/>
    <lineage>
        <taxon>Bacteria</taxon>
        <taxon>Bacillati</taxon>
        <taxon>Actinomycetota</taxon>
        <taxon>Actinomycetes</taxon>
        <taxon>Micrococcales</taxon>
        <taxon>Microbacteriaceae</taxon>
        <taxon>Glaciihabitans</taxon>
    </lineage>
</organism>
<name>A0A2T0VFB4_9MICO</name>
<reference evidence="1 2" key="1">
    <citation type="submission" date="2018-03" db="EMBL/GenBank/DDBJ databases">
        <title>Genomic Encyclopedia of Type Strains, Phase III (KMG-III): the genomes of soil and plant-associated and newly described type strains.</title>
        <authorList>
            <person name="Whitman W."/>
        </authorList>
    </citation>
    <scope>NUCLEOTIDE SEQUENCE [LARGE SCALE GENOMIC DNA]</scope>
    <source>
        <strain evidence="1 2">CGMCC 1.12484</strain>
    </source>
</reference>
<dbReference type="InterPro" id="IPR007739">
    <property type="entry name" value="RgpF"/>
</dbReference>
<gene>
    <name evidence="1" type="ORF">B0I08_103103</name>
</gene>
<dbReference type="AlphaFoldDB" id="A0A2T0VFB4"/>
<dbReference type="Pfam" id="PF05045">
    <property type="entry name" value="RgpF"/>
    <property type="match status" value="1"/>
</dbReference>
<comment type="caution">
    <text evidence="1">The sequence shown here is derived from an EMBL/GenBank/DDBJ whole genome shotgun (WGS) entry which is preliminary data.</text>
</comment>
<dbReference type="OrthoDB" id="9815339at2"/>
<proteinExistence type="predicted"/>
<accession>A0A2T0VFB4</accession>
<sequence>MSRPKTVLTSTEQHVRVEGSSTLAASDRYAVIASYGAVPTVSTSLESMVQRLEECGYTVIVSRASDNPAPLQWSEDFTGSALVLRKPNIGYDFGSWAVALKRFPQVRRAPYVLLVNDSLVGPFGSLQTMVDDFEQAGADVWAATNTTQFFPHIQSFFMGFRAGALDLKGLRDFWFSLRVETDKQAIIHAYELGLSRLLFGEAFTMTACFKSERVVDTGLNPSVVGWKRLLDLGFPFVKRELITNPSLAPDGHLIVEDIHTRFGVDPRTWI</sequence>
<evidence type="ECO:0000313" key="1">
    <source>
        <dbReference type="EMBL" id="PRY68898.1"/>
    </source>
</evidence>